<evidence type="ECO:0000313" key="2">
    <source>
        <dbReference type="EMBL" id="EEH57970.1"/>
    </source>
</evidence>
<evidence type="ECO:0000256" key="1">
    <source>
        <dbReference type="SAM" id="Phobius"/>
    </source>
</evidence>
<proteinExistence type="predicted"/>
<keyword evidence="1" id="KW-0472">Membrane</keyword>
<sequence>MPRARRARRCRRRRLFLARRGREPATERFSRTPRFQHLIALPFNGPMNFFTMGSPRRRCSHDDSWTDKAVDVTATRAPHAASTMPTTSLAPPPSRLLGARRRARAASRARRGVRGRASATTTTTTRAMATFGDLISLAKKKKKKAPAKPPAGTPAEAAALKAAALTLAVPTLATFPSTRAVLDAFDLENGDPAAFTAVAQVQHFANVVGSDCFALIALCGLYVLSDAAENARLDSATYQRVAGAIALYGAANILGVAIAATADGSPSPSAAAVAGVVAALAPASVVAASVVRTHGGGLEGFVARVKEDVALAADIGNVSEVGGYLEYYYKLSFWASIVVGGAFAFSPLSPLSIVNEYNPSSQFVQRAFGLGAVFMLAPVQFVLLDASRRGRLGGGTFKKLNLSVAAAVFGIDLMTVFTFAAASGLGPDAATYSDGSGGIYNYVGALAVSFSICAVYLYQGVAAKK</sequence>
<keyword evidence="1" id="KW-0812">Transmembrane</keyword>
<dbReference type="Proteomes" id="UP000001876">
    <property type="component" value="Unassembled WGS sequence"/>
</dbReference>
<feature type="transmembrane region" description="Helical" evidence="1">
    <location>
        <begin position="404"/>
        <end position="427"/>
    </location>
</feature>
<dbReference type="EMBL" id="GG663738">
    <property type="protein sequence ID" value="EEH57970.1"/>
    <property type="molecule type" value="Genomic_DNA"/>
</dbReference>
<dbReference type="AlphaFoldDB" id="C1MPW2"/>
<feature type="transmembrane region" description="Helical" evidence="1">
    <location>
        <begin position="241"/>
        <end position="262"/>
    </location>
</feature>
<feature type="transmembrane region" description="Helical" evidence="1">
    <location>
        <begin position="331"/>
        <end position="351"/>
    </location>
</feature>
<dbReference type="eggNOG" id="ENOG502SCBY">
    <property type="taxonomic scope" value="Eukaryota"/>
</dbReference>
<dbReference type="RefSeq" id="XP_003058019.1">
    <property type="nucleotide sequence ID" value="XM_003057973.1"/>
</dbReference>
<organism evidence="3">
    <name type="scientific">Micromonas pusilla (strain CCMP1545)</name>
    <name type="common">Picoplanktonic green alga</name>
    <dbReference type="NCBI Taxonomy" id="564608"/>
    <lineage>
        <taxon>Eukaryota</taxon>
        <taxon>Viridiplantae</taxon>
        <taxon>Chlorophyta</taxon>
        <taxon>Mamiellophyceae</taxon>
        <taxon>Mamiellales</taxon>
        <taxon>Mamiellaceae</taxon>
        <taxon>Micromonas</taxon>
    </lineage>
</organism>
<feature type="transmembrane region" description="Helical" evidence="1">
    <location>
        <begin position="268"/>
        <end position="291"/>
    </location>
</feature>
<dbReference type="GeneID" id="9683088"/>
<dbReference type="OrthoDB" id="534847at2759"/>
<protein>
    <submittedName>
        <fullName evidence="2">Predicted protein</fullName>
    </submittedName>
</protein>
<feature type="transmembrane region" description="Helical" evidence="1">
    <location>
        <begin position="439"/>
        <end position="458"/>
    </location>
</feature>
<evidence type="ECO:0000313" key="3">
    <source>
        <dbReference type="Proteomes" id="UP000001876"/>
    </source>
</evidence>
<reference evidence="2 3" key="1">
    <citation type="journal article" date="2009" name="Science">
        <title>Green evolution and dynamic adaptations revealed by genomes of the marine picoeukaryotes Micromonas.</title>
        <authorList>
            <person name="Worden A.Z."/>
            <person name="Lee J.H."/>
            <person name="Mock T."/>
            <person name="Rouze P."/>
            <person name="Simmons M.P."/>
            <person name="Aerts A.L."/>
            <person name="Allen A.E."/>
            <person name="Cuvelier M.L."/>
            <person name="Derelle E."/>
            <person name="Everett M.V."/>
            <person name="Foulon E."/>
            <person name="Grimwood J."/>
            <person name="Gundlach H."/>
            <person name="Henrissat B."/>
            <person name="Napoli C."/>
            <person name="McDonald S.M."/>
            <person name="Parker M.S."/>
            <person name="Rombauts S."/>
            <person name="Salamov A."/>
            <person name="Von Dassow P."/>
            <person name="Badger J.H."/>
            <person name="Coutinho P.M."/>
            <person name="Demir E."/>
            <person name="Dubchak I."/>
            <person name="Gentemann C."/>
            <person name="Eikrem W."/>
            <person name="Gready J.E."/>
            <person name="John U."/>
            <person name="Lanier W."/>
            <person name="Lindquist E.A."/>
            <person name="Lucas S."/>
            <person name="Mayer K.F."/>
            <person name="Moreau H."/>
            <person name="Not F."/>
            <person name="Otillar R."/>
            <person name="Panaud O."/>
            <person name="Pangilinan J."/>
            <person name="Paulsen I."/>
            <person name="Piegu B."/>
            <person name="Poliakov A."/>
            <person name="Robbens S."/>
            <person name="Schmutz J."/>
            <person name="Toulza E."/>
            <person name="Wyss T."/>
            <person name="Zelensky A."/>
            <person name="Zhou K."/>
            <person name="Armbrust E.V."/>
            <person name="Bhattacharya D."/>
            <person name="Goodenough U.W."/>
            <person name="Van de Peer Y."/>
            <person name="Grigoriev I.V."/>
        </authorList>
    </citation>
    <scope>NUCLEOTIDE SEQUENCE [LARGE SCALE GENOMIC DNA]</scope>
    <source>
        <strain evidence="2 3">CCMP1545</strain>
    </source>
</reference>
<feature type="transmembrane region" description="Helical" evidence="1">
    <location>
        <begin position="363"/>
        <end position="384"/>
    </location>
</feature>
<name>C1MPW2_MICPC</name>
<dbReference type="OMA" id="GYLEYYY"/>
<accession>C1MPW2</accession>
<gene>
    <name evidence="2" type="ORF">MICPUCDRAFT_67167</name>
</gene>
<keyword evidence="1" id="KW-1133">Transmembrane helix</keyword>
<keyword evidence="3" id="KW-1185">Reference proteome</keyword>
<dbReference type="KEGG" id="mpp:MICPUCDRAFT_67167"/>